<evidence type="ECO:0000259" key="3">
    <source>
        <dbReference type="PROSITE" id="PS51186"/>
    </source>
</evidence>
<keyword evidence="5" id="KW-1185">Reference proteome</keyword>
<protein>
    <submittedName>
        <fullName evidence="4">GNAT family N-acetyltransferase</fullName>
        <ecNumber evidence="4">2.3.1.-</ecNumber>
    </submittedName>
</protein>
<dbReference type="RefSeq" id="WP_379723975.1">
    <property type="nucleotide sequence ID" value="NZ_JBHRYJ010000001.1"/>
</dbReference>
<dbReference type="PANTHER" id="PTHR23088:SF50">
    <property type="entry name" value="HYDROLASE YHCX"/>
    <property type="match status" value="1"/>
</dbReference>
<dbReference type="Gene3D" id="3.40.630.30">
    <property type="match status" value="1"/>
</dbReference>
<evidence type="ECO:0000313" key="5">
    <source>
        <dbReference type="Proteomes" id="UP001595711"/>
    </source>
</evidence>
<accession>A0ABV7VE58</accession>
<keyword evidence="4" id="KW-0012">Acyltransferase</keyword>
<dbReference type="EC" id="2.3.1.-" evidence="4"/>
<organism evidence="4 5">
    <name type="scientific">Ferrovibrio xuzhouensis</name>
    <dbReference type="NCBI Taxonomy" id="1576914"/>
    <lineage>
        <taxon>Bacteria</taxon>
        <taxon>Pseudomonadati</taxon>
        <taxon>Pseudomonadota</taxon>
        <taxon>Alphaproteobacteria</taxon>
        <taxon>Rhodospirillales</taxon>
        <taxon>Rhodospirillaceae</taxon>
        <taxon>Ferrovibrio</taxon>
    </lineage>
</organism>
<dbReference type="InterPro" id="IPR000182">
    <property type="entry name" value="GNAT_dom"/>
</dbReference>
<dbReference type="GO" id="GO:0016746">
    <property type="term" value="F:acyltransferase activity"/>
    <property type="evidence" value="ECO:0007669"/>
    <property type="project" value="UniProtKB-KW"/>
</dbReference>
<feature type="compositionally biased region" description="Low complexity" evidence="1">
    <location>
        <begin position="13"/>
        <end position="29"/>
    </location>
</feature>
<dbReference type="PANTHER" id="PTHR23088">
    <property type="entry name" value="NITRILASE-RELATED"/>
    <property type="match status" value="1"/>
</dbReference>
<feature type="region of interest" description="Disordered" evidence="1">
    <location>
        <begin position="1"/>
        <end position="51"/>
    </location>
</feature>
<reference evidence="5" key="1">
    <citation type="journal article" date="2019" name="Int. J. Syst. Evol. Microbiol.">
        <title>The Global Catalogue of Microorganisms (GCM) 10K type strain sequencing project: providing services to taxonomists for standard genome sequencing and annotation.</title>
        <authorList>
            <consortium name="The Broad Institute Genomics Platform"/>
            <consortium name="The Broad Institute Genome Sequencing Center for Infectious Disease"/>
            <person name="Wu L."/>
            <person name="Ma J."/>
        </authorList>
    </citation>
    <scope>NUCLEOTIDE SEQUENCE [LARGE SCALE GENOMIC DNA]</scope>
    <source>
        <strain evidence="5">KCTC 42182</strain>
    </source>
</reference>
<feature type="domain" description="CN hydrolase" evidence="2">
    <location>
        <begin position="270"/>
        <end position="528"/>
    </location>
</feature>
<evidence type="ECO:0000313" key="4">
    <source>
        <dbReference type="EMBL" id="MFC3675424.1"/>
    </source>
</evidence>
<sequence>MAQKPRKTPTKPAPAKAAIPKPAPKAAPAEAGSIPGPTRRSGSSRPKLVVRNATPKDMAAIRALTAKVYAALGSNGAYSIAQLRGHQHHFPDGQFVAVYEDAIVGYCATFRIGGRLALQPHDWVSITGRGYASRHDPEGDYLYGMEICVDPDYRGLRIGQRLYNARKQLCQHLRLKGIVFGGRMPGLSRRWNQVRSPERYVELAREGRLRDQVISFQLRNGFEPIGVLRDYLTSDHESRGFATHMLWRNPQVGEEDHVAASPNLRQQNTVRVACVQYQQRAIAAFDDFARQVEYFVDAVADYKADFVVFPELFTLQLLSIENKRAPAAEAIAALTDYTDRIRTLFSELAVSYNINIIGGSHPTRDATDGRVYNICYVCLRDGSVHEQRKIHPTPNERYWWNITGGDTMNAIETDCGPIGVMICYDAEFPELGRHLTDQGAQILFIPFCTDERQSWLRVRYCAQARAVENQCYVAMAGNVGNLPDVENMDIQYAQSCVLTPCDFPFARDGIAADTTPNVEMVAIADLQLDSLANARQSGTVQNLKDRRFDLYSVTWKDPTEA</sequence>
<dbReference type="Pfam" id="PF00583">
    <property type="entry name" value="Acetyltransf_1"/>
    <property type="match status" value="1"/>
</dbReference>
<keyword evidence="4" id="KW-0808">Transferase</keyword>
<dbReference type="Pfam" id="PF00795">
    <property type="entry name" value="CN_hydrolase"/>
    <property type="match status" value="1"/>
</dbReference>
<dbReference type="CDD" id="cd07574">
    <property type="entry name" value="nitrilase_Rim1_like"/>
    <property type="match status" value="1"/>
</dbReference>
<dbReference type="SUPFAM" id="SSF55729">
    <property type="entry name" value="Acyl-CoA N-acyltransferases (Nat)"/>
    <property type="match status" value="1"/>
</dbReference>
<name>A0ABV7VE58_9PROT</name>
<dbReference type="PROSITE" id="PS51186">
    <property type="entry name" value="GNAT"/>
    <property type="match status" value="1"/>
</dbReference>
<dbReference type="EMBL" id="JBHRYJ010000001">
    <property type="protein sequence ID" value="MFC3675424.1"/>
    <property type="molecule type" value="Genomic_DNA"/>
</dbReference>
<evidence type="ECO:0000256" key="1">
    <source>
        <dbReference type="SAM" id="MobiDB-lite"/>
    </source>
</evidence>
<gene>
    <name evidence="4" type="ORF">ACFOOQ_07710</name>
</gene>
<proteinExistence type="predicted"/>
<dbReference type="CDD" id="cd04301">
    <property type="entry name" value="NAT_SF"/>
    <property type="match status" value="1"/>
</dbReference>
<dbReference type="PROSITE" id="PS50263">
    <property type="entry name" value="CN_HYDROLASE"/>
    <property type="match status" value="1"/>
</dbReference>
<dbReference type="SUPFAM" id="SSF56317">
    <property type="entry name" value="Carbon-nitrogen hydrolase"/>
    <property type="match status" value="1"/>
</dbReference>
<comment type="caution">
    <text evidence="4">The sequence shown here is derived from an EMBL/GenBank/DDBJ whole genome shotgun (WGS) entry which is preliminary data.</text>
</comment>
<dbReference type="Proteomes" id="UP001595711">
    <property type="component" value="Unassembled WGS sequence"/>
</dbReference>
<dbReference type="InterPro" id="IPR016181">
    <property type="entry name" value="Acyl_CoA_acyltransferase"/>
</dbReference>
<dbReference type="Gene3D" id="3.60.110.10">
    <property type="entry name" value="Carbon-nitrogen hydrolase"/>
    <property type="match status" value="1"/>
</dbReference>
<feature type="domain" description="N-acetyltransferase" evidence="3">
    <location>
        <begin position="48"/>
        <end position="250"/>
    </location>
</feature>
<dbReference type="InterPro" id="IPR003010">
    <property type="entry name" value="C-N_Hydrolase"/>
</dbReference>
<evidence type="ECO:0000259" key="2">
    <source>
        <dbReference type="PROSITE" id="PS50263"/>
    </source>
</evidence>
<dbReference type="InterPro" id="IPR036526">
    <property type="entry name" value="C-N_Hydrolase_sf"/>
</dbReference>